<evidence type="ECO:0000313" key="8">
    <source>
        <dbReference type="EMBL" id="CAG5135458.1"/>
    </source>
</evidence>
<keyword evidence="1" id="KW-0732">Signal</keyword>
<dbReference type="InterPro" id="IPR001223">
    <property type="entry name" value="Glyco_hydro18_cat"/>
</dbReference>
<evidence type="ECO:0000256" key="1">
    <source>
        <dbReference type="ARBA" id="ARBA00022729"/>
    </source>
</evidence>
<organism evidence="8 9">
    <name type="scientific">Candidula unifasciata</name>
    <dbReference type="NCBI Taxonomy" id="100452"/>
    <lineage>
        <taxon>Eukaryota</taxon>
        <taxon>Metazoa</taxon>
        <taxon>Spiralia</taxon>
        <taxon>Lophotrochozoa</taxon>
        <taxon>Mollusca</taxon>
        <taxon>Gastropoda</taxon>
        <taxon>Heterobranchia</taxon>
        <taxon>Euthyneura</taxon>
        <taxon>Panpulmonata</taxon>
        <taxon>Eupulmonata</taxon>
        <taxon>Stylommatophora</taxon>
        <taxon>Helicina</taxon>
        <taxon>Helicoidea</taxon>
        <taxon>Geomitridae</taxon>
        <taxon>Candidula</taxon>
    </lineage>
</organism>
<dbReference type="SUPFAM" id="SSF51445">
    <property type="entry name" value="(Trans)glycosidases"/>
    <property type="match status" value="1"/>
</dbReference>
<proteinExistence type="inferred from homology"/>
<dbReference type="PANTHER" id="PTHR11177">
    <property type="entry name" value="CHITINASE"/>
    <property type="match status" value="1"/>
</dbReference>
<dbReference type="SUPFAM" id="SSF54556">
    <property type="entry name" value="Chitinase insertion domain"/>
    <property type="match status" value="1"/>
</dbReference>
<dbReference type="OrthoDB" id="76388at2759"/>
<dbReference type="AlphaFoldDB" id="A0A8S4A583"/>
<reference evidence="8" key="1">
    <citation type="submission" date="2021-04" db="EMBL/GenBank/DDBJ databases">
        <authorList>
            <consortium name="Molecular Ecology Group"/>
        </authorList>
    </citation>
    <scope>NUCLEOTIDE SEQUENCE</scope>
</reference>
<evidence type="ECO:0000313" key="9">
    <source>
        <dbReference type="Proteomes" id="UP000678393"/>
    </source>
</evidence>
<dbReference type="GO" id="GO:0004568">
    <property type="term" value="F:chitinase activity"/>
    <property type="evidence" value="ECO:0007669"/>
    <property type="project" value="UniProtKB-ARBA"/>
</dbReference>
<dbReference type="InterPro" id="IPR001579">
    <property type="entry name" value="Glyco_hydro_18_chit_AS"/>
</dbReference>
<evidence type="ECO:0000259" key="7">
    <source>
        <dbReference type="PROSITE" id="PS51910"/>
    </source>
</evidence>
<gene>
    <name evidence="8" type="ORF">CUNI_LOCUS21016</name>
</gene>
<dbReference type="Gene3D" id="3.10.50.10">
    <property type="match status" value="1"/>
</dbReference>
<dbReference type="SMART" id="SM00636">
    <property type="entry name" value="Glyco_18"/>
    <property type="match status" value="1"/>
</dbReference>
<dbReference type="InterPro" id="IPR011583">
    <property type="entry name" value="Chitinase_II/V-like_cat"/>
</dbReference>
<dbReference type="Pfam" id="PF00704">
    <property type="entry name" value="Glyco_hydro_18"/>
    <property type="match status" value="1"/>
</dbReference>
<keyword evidence="4 5" id="KW-0326">Glycosidase</keyword>
<feature type="domain" description="GH18" evidence="7">
    <location>
        <begin position="2"/>
        <end position="379"/>
    </location>
</feature>
<protein>
    <recommendedName>
        <fullName evidence="7">GH18 domain-containing protein</fullName>
    </recommendedName>
</protein>
<dbReference type="CDD" id="cd02872">
    <property type="entry name" value="GH18_chitolectin_chitotriosidase"/>
    <property type="match status" value="1"/>
</dbReference>
<dbReference type="FunFam" id="3.10.50.10:FF:000001">
    <property type="entry name" value="Chitinase 3-like 1"/>
    <property type="match status" value="1"/>
</dbReference>
<dbReference type="InterPro" id="IPR029070">
    <property type="entry name" value="Chitinase_insertion_sf"/>
</dbReference>
<keyword evidence="9" id="KW-1185">Reference proteome</keyword>
<comment type="caution">
    <text evidence="8">The sequence shown here is derived from an EMBL/GenBank/DDBJ whole genome shotgun (WGS) entry which is preliminary data.</text>
</comment>
<dbReference type="GO" id="GO:0005975">
    <property type="term" value="P:carbohydrate metabolic process"/>
    <property type="evidence" value="ECO:0007669"/>
    <property type="project" value="InterPro"/>
</dbReference>
<evidence type="ECO:0000256" key="5">
    <source>
        <dbReference type="RuleBase" id="RU000489"/>
    </source>
</evidence>
<dbReference type="PROSITE" id="PS51910">
    <property type="entry name" value="GH18_2"/>
    <property type="match status" value="1"/>
</dbReference>
<evidence type="ECO:0000256" key="3">
    <source>
        <dbReference type="ARBA" id="ARBA00023157"/>
    </source>
</evidence>
<dbReference type="EMBL" id="CAJHNH020008323">
    <property type="protein sequence ID" value="CAG5135458.1"/>
    <property type="molecule type" value="Genomic_DNA"/>
</dbReference>
<keyword evidence="2 5" id="KW-0378">Hydrolase</keyword>
<evidence type="ECO:0000256" key="2">
    <source>
        <dbReference type="ARBA" id="ARBA00022801"/>
    </source>
</evidence>
<evidence type="ECO:0000256" key="4">
    <source>
        <dbReference type="ARBA" id="ARBA00023295"/>
    </source>
</evidence>
<dbReference type="GO" id="GO:0006032">
    <property type="term" value="P:chitin catabolic process"/>
    <property type="evidence" value="ECO:0007669"/>
    <property type="project" value="TreeGrafter"/>
</dbReference>
<name>A0A8S4A583_9EUPU</name>
<feature type="non-terminal residue" evidence="8">
    <location>
        <position position="404"/>
    </location>
</feature>
<sequence>AFRSVCYYTNWAQYRPNEGKYVPENIDPSLCTHIIYAFSKPVELHVEAYEWNDDDTEYSKGMYSRVIKMKEKNPDLKVLLAIGGWNMASAPFIPLGQTKYSRETFAKNAVAFLRKRNFDGFDMDWEYPGSVERGSSAADKPKFQLLLEAIRQEFDDEAEHSGRPRLLLTAAVAAGKINIDNAYYVDKLSSTVDFINLMTYDLHGAWEPFVNIHTPLYPDPKEVGPARYLTVDWAAKYWVSLGAPKEKLNIGLASYGRSFKLANPDEHTILSKATGAGTAQTFTQQEGMMAYFEICNFINEKGATSVDLPIQIGRYAYKGNLWVGYDDEETIAQKTCYAKQNGYGGVFFWAPDLDDFTGQFCNKGNYPLLKASKNAINSPYTCSKTLSGDIGTDLPPEPWYNAVL</sequence>
<dbReference type="FunFam" id="3.20.20.80:FF:000007">
    <property type="entry name" value="Acidic mammalian chitinase"/>
    <property type="match status" value="1"/>
</dbReference>
<accession>A0A8S4A583</accession>
<keyword evidence="3" id="KW-1015">Disulfide bond</keyword>
<dbReference type="Proteomes" id="UP000678393">
    <property type="component" value="Unassembled WGS sequence"/>
</dbReference>
<evidence type="ECO:0000256" key="6">
    <source>
        <dbReference type="RuleBase" id="RU004453"/>
    </source>
</evidence>
<dbReference type="Gene3D" id="3.20.20.80">
    <property type="entry name" value="Glycosidases"/>
    <property type="match status" value="1"/>
</dbReference>
<dbReference type="InterPro" id="IPR017853">
    <property type="entry name" value="GH"/>
</dbReference>
<dbReference type="InterPro" id="IPR050314">
    <property type="entry name" value="Glycosyl_Hydrlase_18"/>
</dbReference>
<dbReference type="PROSITE" id="PS01095">
    <property type="entry name" value="GH18_1"/>
    <property type="match status" value="1"/>
</dbReference>
<dbReference type="GO" id="GO:0005576">
    <property type="term" value="C:extracellular region"/>
    <property type="evidence" value="ECO:0007669"/>
    <property type="project" value="TreeGrafter"/>
</dbReference>
<comment type="similarity">
    <text evidence="6">Belongs to the glycosyl hydrolase 18 family.</text>
</comment>
<dbReference type="GO" id="GO:0008061">
    <property type="term" value="F:chitin binding"/>
    <property type="evidence" value="ECO:0007669"/>
    <property type="project" value="InterPro"/>
</dbReference>
<dbReference type="PANTHER" id="PTHR11177:SF317">
    <property type="entry name" value="CHITINASE 12-RELATED"/>
    <property type="match status" value="1"/>
</dbReference>